<evidence type="ECO:0000313" key="3">
    <source>
        <dbReference type="Proteomes" id="UP000515977"/>
    </source>
</evidence>
<dbReference type="EMBL" id="CP060711">
    <property type="protein sequence ID" value="QNN45278.1"/>
    <property type="molecule type" value="Genomic_DNA"/>
</dbReference>
<accession>A0A7G9QPK3</accession>
<dbReference type="InterPro" id="IPR036188">
    <property type="entry name" value="FAD/NAD-bd_sf"/>
</dbReference>
<protein>
    <submittedName>
        <fullName evidence="2">FAD/NAD(P)-binding protein</fullName>
    </submittedName>
</protein>
<dbReference type="PANTHER" id="PTHR40254">
    <property type="entry name" value="BLR0577 PROTEIN"/>
    <property type="match status" value="1"/>
</dbReference>
<dbReference type="PANTHER" id="PTHR40254:SF1">
    <property type="entry name" value="BLR0577 PROTEIN"/>
    <property type="match status" value="1"/>
</dbReference>
<sequence>MRITIVGAGFSGGVLATELARHAAPGTEIHLVGVPDSFGRGVAYGEARVEHLLNVRASELGADPDDPDGFAAWLHLGESARRTFLPRLAYGEYLHSRLLDSVLAARASVRLYAREAVSIERDGKAFRVTLAGGRDLASDVVVLAVGALPPQRLHGVGPRLLVDPKYIAWPWQRSLAGDEAMDRIAPAARVLIVGTGLTMADTVASLQRRGHRGPITVLSRHGLLPQPHADAPLPPIALPPAVLHAMNSGSVRALLRALRQLLPIVPDWRSLVDALRPYLQSYWKTLPKAQRARFLRHLRSHWEAARHRLAPETHAMLQALRAEGRLQVRAGRLLRAGVGADAVETLIRGRGQRHAVAERYDVLIRATGLDTDIERTSHVLVSQMRDDGLLSADPFGLGVRVTPQFEALNRHGLPVQGLYCLGPLLRGQLWEITAVAELRVAARNLAHHLLRERRRGAQAEPARPRAGSC</sequence>
<feature type="domain" description="FAD-dependent urate hydroxylase HpyO/Asp monooxygenase CreE-like FAD/NAD(P)-binding" evidence="1">
    <location>
        <begin position="5"/>
        <end position="147"/>
    </location>
</feature>
<proteinExistence type="predicted"/>
<organism evidence="2 3">
    <name type="scientific">Thermomonas brevis</name>
    <dbReference type="NCBI Taxonomy" id="215691"/>
    <lineage>
        <taxon>Bacteria</taxon>
        <taxon>Pseudomonadati</taxon>
        <taxon>Pseudomonadota</taxon>
        <taxon>Gammaproteobacteria</taxon>
        <taxon>Lysobacterales</taxon>
        <taxon>Lysobacteraceae</taxon>
        <taxon>Thermomonas</taxon>
    </lineage>
</organism>
<dbReference type="InterPro" id="IPR052189">
    <property type="entry name" value="L-asp_N-monooxygenase_NS-form"/>
</dbReference>
<dbReference type="Pfam" id="PF13454">
    <property type="entry name" value="NAD_binding_9"/>
    <property type="match status" value="1"/>
</dbReference>
<keyword evidence="3" id="KW-1185">Reference proteome</keyword>
<evidence type="ECO:0000259" key="1">
    <source>
        <dbReference type="Pfam" id="PF13454"/>
    </source>
</evidence>
<reference evidence="2 3" key="1">
    <citation type="submission" date="2020-08" db="EMBL/GenBank/DDBJ databases">
        <title>Genome sequence of Thermomonas brevis KACC 16975T.</title>
        <authorList>
            <person name="Hyun D.-W."/>
            <person name="Bae J.-W."/>
        </authorList>
    </citation>
    <scope>NUCLEOTIDE SEQUENCE [LARGE SCALE GENOMIC DNA]</scope>
    <source>
        <strain evidence="2 3">KACC 16975</strain>
    </source>
</reference>
<name>A0A7G9QPK3_9GAMM</name>
<dbReference type="KEGG" id="tbv:H9L17_08490"/>
<dbReference type="Proteomes" id="UP000515977">
    <property type="component" value="Chromosome"/>
</dbReference>
<dbReference type="RefSeq" id="WP_187569044.1">
    <property type="nucleotide sequence ID" value="NZ_CP060711.1"/>
</dbReference>
<dbReference type="InterPro" id="IPR038732">
    <property type="entry name" value="HpyO/CreE_NAD-binding"/>
</dbReference>
<gene>
    <name evidence="2" type="ORF">H9L17_08490</name>
</gene>
<dbReference type="SUPFAM" id="SSF51905">
    <property type="entry name" value="FAD/NAD(P)-binding domain"/>
    <property type="match status" value="2"/>
</dbReference>
<evidence type="ECO:0000313" key="2">
    <source>
        <dbReference type="EMBL" id="QNN45278.1"/>
    </source>
</evidence>
<dbReference type="AlphaFoldDB" id="A0A7G9QPK3"/>
<dbReference type="Gene3D" id="3.50.50.60">
    <property type="entry name" value="FAD/NAD(P)-binding domain"/>
    <property type="match status" value="1"/>
</dbReference>